<organism evidence="2 3">
    <name type="scientific">Proteobacteria bacterium 228</name>
    <dbReference type="NCBI Taxonomy" id="2083153"/>
    <lineage>
        <taxon>Bacteria</taxon>
        <taxon>Pseudomonadati</taxon>
        <taxon>Pseudomonadota</taxon>
    </lineage>
</organism>
<keyword evidence="1" id="KW-0436">Ligase</keyword>
<keyword evidence="1" id="KW-0547">Nucleotide-binding</keyword>
<evidence type="ECO:0000313" key="3">
    <source>
        <dbReference type="Proteomes" id="UP000238196"/>
    </source>
</evidence>
<keyword evidence="1" id="KW-0067">ATP-binding</keyword>
<reference evidence="2 3" key="1">
    <citation type="submission" date="2018-02" db="EMBL/GenBank/DDBJ databases">
        <title>novel marine gammaproteobacteria from coastal saline agro ecosystem.</title>
        <authorList>
            <person name="Krishnan R."/>
            <person name="Ramesh Kumar N."/>
        </authorList>
    </citation>
    <scope>NUCLEOTIDE SEQUENCE [LARGE SCALE GENOMIC DNA]</scope>
    <source>
        <strain evidence="2 3">228</strain>
    </source>
</reference>
<dbReference type="NCBIfam" id="TIGR00135">
    <property type="entry name" value="gatC"/>
    <property type="match status" value="1"/>
</dbReference>
<dbReference type="Pfam" id="PF02686">
    <property type="entry name" value="GatC"/>
    <property type="match status" value="1"/>
</dbReference>
<name>A0A2S5KJ23_9PROT</name>
<gene>
    <name evidence="1" type="primary">gatC</name>
    <name evidence="2" type="ORF">C4K68_23775</name>
</gene>
<keyword evidence="1" id="KW-0648">Protein biosynthesis</keyword>
<comment type="caution">
    <text evidence="2">The sequence shown here is derived from an EMBL/GenBank/DDBJ whole genome shotgun (WGS) entry which is preliminary data.</text>
</comment>
<protein>
    <recommendedName>
        <fullName evidence="1">Aspartyl/glutamyl-tRNA(Asn/Gln) amidotransferase subunit C</fullName>
        <shortName evidence="1">Asp/Glu-ADT subunit C</shortName>
        <ecNumber evidence="1">6.3.5.-</ecNumber>
    </recommendedName>
</protein>
<dbReference type="EMBL" id="PRLP01000127">
    <property type="protein sequence ID" value="PPC74752.1"/>
    <property type="molecule type" value="Genomic_DNA"/>
</dbReference>
<comment type="subunit">
    <text evidence="1">Heterotrimer of A, B and C subunits.</text>
</comment>
<dbReference type="EC" id="6.3.5.-" evidence="1"/>
<dbReference type="InterPro" id="IPR036113">
    <property type="entry name" value="Asp/Glu-ADT_sf_sub_c"/>
</dbReference>
<dbReference type="GO" id="GO:0006450">
    <property type="term" value="P:regulation of translational fidelity"/>
    <property type="evidence" value="ECO:0007669"/>
    <property type="project" value="InterPro"/>
</dbReference>
<evidence type="ECO:0000256" key="1">
    <source>
        <dbReference type="HAMAP-Rule" id="MF_00122"/>
    </source>
</evidence>
<evidence type="ECO:0000313" key="2">
    <source>
        <dbReference type="EMBL" id="PPC74752.1"/>
    </source>
</evidence>
<dbReference type="GO" id="GO:0006412">
    <property type="term" value="P:translation"/>
    <property type="evidence" value="ECO:0007669"/>
    <property type="project" value="UniProtKB-UniRule"/>
</dbReference>
<dbReference type="OrthoDB" id="9813938at2"/>
<dbReference type="GO" id="GO:0005524">
    <property type="term" value="F:ATP binding"/>
    <property type="evidence" value="ECO:0007669"/>
    <property type="project" value="UniProtKB-KW"/>
</dbReference>
<dbReference type="InterPro" id="IPR003837">
    <property type="entry name" value="GatC"/>
</dbReference>
<dbReference type="GO" id="GO:0050567">
    <property type="term" value="F:glutaminyl-tRNA synthase (glutamine-hydrolyzing) activity"/>
    <property type="evidence" value="ECO:0007669"/>
    <property type="project" value="UniProtKB-UniRule"/>
</dbReference>
<comment type="catalytic activity">
    <reaction evidence="1">
        <text>L-aspartyl-tRNA(Asn) + L-glutamine + ATP + H2O = L-asparaginyl-tRNA(Asn) + L-glutamate + ADP + phosphate + 2 H(+)</text>
        <dbReference type="Rhea" id="RHEA:14513"/>
        <dbReference type="Rhea" id="RHEA-COMP:9674"/>
        <dbReference type="Rhea" id="RHEA-COMP:9677"/>
        <dbReference type="ChEBI" id="CHEBI:15377"/>
        <dbReference type="ChEBI" id="CHEBI:15378"/>
        <dbReference type="ChEBI" id="CHEBI:29985"/>
        <dbReference type="ChEBI" id="CHEBI:30616"/>
        <dbReference type="ChEBI" id="CHEBI:43474"/>
        <dbReference type="ChEBI" id="CHEBI:58359"/>
        <dbReference type="ChEBI" id="CHEBI:78515"/>
        <dbReference type="ChEBI" id="CHEBI:78516"/>
        <dbReference type="ChEBI" id="CHEBI:456216"/>
    </reaction>
</comment>
<comment type="function">
    <text evidence="1">Allows the formation of correctly charged Asn-tRNA(Asn) or Gln-tRNA(Gln) through the transamidation of misacylated Asp-tRNA(Asn) or Glu-tRNA(Gln) in organisms which lack either or both of asparaginyl-tRNA or glutaminyl-tRNA synthetases. The reaction takes place in the presence of glutamine and ATP through an activated phospho-Asp-tRNA(Asn) or phospho-Glu-tRNA(Gln).</text>
</comment>
<dbReference type="GO" id="GO:0070681">
    <property type="term" value="P:glutaminyl-tRNAGln biosynthesis via transamidation"/>
    <property type="evidence" value="ECO:0007669"/>
    <property type="project" value="TreeGrafter"/>
</dbReference>
<dbReference type="PANTHER" id="PTHR15004">
    <property type="entry name" value="GLUTAMYL-TRNA(GLN) AMIDOTRANSFERASE SUBUNIT C, MITOCHONDRIAL"/>
    <property type="match status" value="1"/>
</dbReference>
<dbReference type="PANTHER" id="PTHR15004:SF0">
    <property type="entry name" value="GLUTAMYL-TRNA(GLN) AMIDOTRANSFERASE SUBUNIT C, MITOCHONDRIAL"/>
    <property type="match status" value="1"/>
</dbReference>
<sequence>MALQQSDVEKIAHLARLQLEESSVEGYVRNLSNILALVDQMQAVNTDNVEPLANPLDAVQRLRPDAVTEENQRDKLQANAPAQERGLFLVPKVIE</sequence>
<comment type="catalytic activity">
    <reaction evidence="1">
        <text>L-glutamyl-tRNA(Gln) + L-glutamine + ATP + H2O = L-glutaminyl-tRNA(Gln) + L-glutamate + ADP + phosphate + H(+)</text>
        <dbReference type="Rhea" id="RHEA:17521"/>
        <dbReference type="Rhea" id="RHEA-COMP:9681"/>
        <dbReference type="Rhea" id="RHEA-COMP:9684"/>
        <dbReference type="ChEBI" id="CHEBI:15377"/>
        <dbReference type="ChEBI" id="CHEBI:15378"/>
        <dbReference type="ChEBI" id="CHEBI:29985"/>
        <dbReference type="ChEBI" id="CHEBI:30616"/>
        <dbReference type="ChEBI" id="CHEBI:43474"/>
        <dbReference type="ChEBI" id="CHEBI:58359"/>
        <dbReference type="ChEBI" id="CHEBI:78520"/>
        <dbReference type="ChEBI" id="CHEBI:78521"/>
        <dbReference type="ChEBI" id="CHEBI:456216"/>
    </reaction>
</comment>
<dbReference type="GO" id="GO:0050566">
    <property type="term" value="F:asparaginyl-tRNA synthase (glutamine-hydrolyzing) activity"/>
    <property type="evidence" value="ECO:0007669"/>
    <property type="project" value="RHEA"/>
</dbReference>
<dbReference type="AlphaFoldDB" id="A0A2S5KJ23"/>
<dbReference type="Gene3D" id="1.10.20.60">
    <property type="entry name" value="Glu-tRNAGln amidotransferase C subunit, N-terminal domain"/>
    <property type="match status" value="1"/>
</dbReference>
<accession>A0A2S5KJ23</accession>
<dbReference type="SUPFAM" id="SSF141000">
    <property type="entry name" value="Glu-tRNAGln amidotransferase C subunit"/>
    <property type="match status" value="1"/>
</dbReference>
<proteinExistence type="inferred from homology"/>
<comment type="similarity">
    <text evidence="1">Belongs to the GatC family.</text>
</comment>
<dbReference type="Proteomes" id="UP000238196">
    <property type="component" value="Unassembled WGS sequence"/>
</dbReference>
<dbReference type="HAMAP" id="MF_00122">
    <property type="entry name" value="GatC"/>
    <property type="match status" value="1"/>
</dbReference>